<keyword evidence="5" id="KW-0963">Cytoplasm</keyword>
<dbReference type="GO" id="GO:0006526">
    <property type="term" value="P:L-arginine biosynthetic process"/>
    <property type="evidence" value="ECO:0007669"/>
    <property type="project" value="UniProtKB-UniRule"/>
</dbReference>
<dbReference type="FunFam" id="3.40.640.10:FF:000004">
    <property type="entry name" value="Acetylornithine aminotransferase"/>
    <property type="match status" value="1"/>
</dbReference>
<dbReference type="SUPFAM" id="SSF53383">
    <property type="entry name" value="PLP-dependent transferases"/>
    <property type="match status" value="1"/>
</dbReference>
<evidence type="ECO:0000256" key="4">
    <source>
        <dbReference type="ARBA" id="ARBA00022898"/>
    </source>
</evidence>
<dbReference type="EC" id="2.6.1.11" evidence="5"/>
<keyword evidence="5" id="KW-0055">Arginine biosynthesis</keyword>
<dbReference type="InterPro" id="IPR004636">
    <property type="entry name" value="AcOrn/SuccOrn_fam"/>
</dbReference>
<dbReference type="PANTHER" id="PTHR11986:SF79">
    <property type="entry name" value="ACETYLORNITHINE AMINOTRANSFERASE, MITOCHONDRIAL"/>
    <property type="match status" value="1"/>
</dbReference>
<dbReference type="InterPro" id="IPR005814">
    <property type="entry name" value="Aminotrans_3"/>
</dbReference>
<dbReference type="InterPro" id="IPR049704">
    <property type="entry name" value="Aminotrans_3_PPA_site"/>
</dbReference>
<dbReference type="PIRSF" id="PIRSF000521">
    <property type="entry name" value="Transaminase_4ab_Lys_Orn"/>
    <property type="match status" value="1"/>
</dbReference>
<dbReference type="Pfam" id="PF00202">
    <property type="entry name" value="Aminotran_3"/>
    <property type="match status" value="1"/>
</dbReference>
<comment type="subunit">
    <text evidence="5">Homodimer.</text>
</comment>
<keyword evidence="4 5" id="KW-0663">Pyridoxal phosphate</keyword>
<dbReference type="GO" id="GO:0030170">
    <property type="term" value="F:pyridoxal phosphate binding"/>
    <property type="evidence" value="ECO:0007669"/>
    <property type="project" value="InterPro"/>
</dbReference>
<dbReference type="Proteomes" id="UP000824160">
    <property type="component" value="Unassembled WGS sequence"/>
</dbReference>
<dbReference type="PROSITE" id="PS00600">
    <property type="entry name" value="AA_TRANSFER_CLASS_3"/>
    <property type="match status" value="1"/>
</dbReference>
<protein>
    <recommendedName>
        <fullName evidence="5">Acetylornithine aminotransferase</fullName>
        <shortName evidence="5">ACOAT</shortName>
        <ecNumber evidence="5">2.6.1.11</ecNumber>
    </recommendedName>
</protein>
<dbReference type="Gene3D" id="3.40.640.10">
    <property type="entry name" value="Type I PLP-dependent aspartate aminotransferase-like (Major domain)"/>
    <property type="match status" value="1"/>
</dbReference>
<dbReference type="InterPro" id="IPR015424">
    <property type="entry name" value="PyrdxlP-dep_Trfase"/>
</dbReference>
<dbReference type="AlphaFoldDB" id="A0A9D1H4R9"/>
<dbReference type="InterPro" id="IPR050103">
    <property type="entry name" value="Class-III_PLP-dep_AT"/>
</dbReference>
<dbReference type="NCBIfam" id="NF002325">
    <property type="entry name" value="PRK01278.1"/>
    <property type="match status" value="1"/>
</dbReference>
<evidence type="ECO:0000256" key="2">
    <source>
        <dbReference type="ARBA" id="ARBA00022605"/>
    </source>
</evidence>
<comment type="subcellular location">
    <subcellularLocation>
        <location evidence="5">Cytoplasm</location>
    </subcellularLocation>
</comment>
<dbReference type="HAMAP" id="MF_01107">
    <property type="entry name" value="ArgD_aminotrans_3"/>
    <property type="match status" value="1"/>
</dbReference>
<feature type="binding site" evidence="5">
    <location>
        <position position="141"/>
    </location>
    <ligand>
        <name>N(2)-acetyl-L-ornithine</name>
        <dbReference type="ChEBI" id="CHEBI:57805"/>
    </ligand>
</feature>
<accession>A0A9D1H4R9</accession>
<organism evidence="6 7">
    <name type="scientific">Candidatus Faecivivens stercoripullorum</name>
    <dbReference type="NCBI Taxonomy" id="2840805"/>
    <lineage>
        <taxon>Bacteria</taxon>
        <taxon>Bacillati</taxon>
        <taxon>Bacillota</taxon>
        <taxon>Clostridia</taxon>
        <taxon>Eubacteriales</taxon>
        <taxon>Oscillospiraceae</taxon>
        <taxon>Oscillospiraceae incertae sedis</taxon>
        <taxon>Candidatus Faecivivens</taxon>
    </lineage>
</organism>
<dbReference type="Gene3D" id="3.90.1150.10">
    <property type="entry name" value="Aspartate Aminotransferase, domain 1"/>
    <property type="match status" value="1"/>
</dbReference>
<dbReference type="PANTHER" id="PTHR11986">
    <property type="entry name" value="AMINOTRANSFERASE CLASS III"/>
    <property type="match status" value="1"/>
</dbReference>
<evidence type="ECO:0000256" key="1">
    <source>
        <dbReference type="ARBA" id="ARBA00022576"/>
    </source>
</evidence>
<feature type="binding site" evidence="5">
    <location>
        <position position="280"/>
    </location>
    <ligand>
        <name>N(2)-acetyl-L-ornithine</name>
        <dbReference type="ChEBI" id="CHEBI:57805"/>
    </ligand>
</feature>
<comment type="catalytic activity">
    <reaction evidence="5">
        <text>N(2)-acetyl-L-ornithine + 2-oxoglutarate = N-acetyl-L-glutamate 5-semialdehyde + L-glutamate</text>
        <dbReference type="Rhea" id="RHEA:18049"/>
        <dbReference type="ChEBI" id="CHEBI:16810"/>
        <dbReference type="ChEBI" id="CHEBI:29123"/>
        <dbReference type="ChEBI" id="CHEBI:29985"/>
        <dbReference type="ChEBI" id="CHEBI:57805"/>
        <dbReference type="EC" id="2.6.1.11"/>
    </reaction>
</comment>
<keyword evidence="1 5" id="KW-0032">Aminotransferase</keyword>
<keyword evidence="3 5" id="KW-0808">Transferase</keyword>
<evidence type="ECO:0000313" key="7">
    <source>
        <dbReference type="Proteomes" id="UP000824160"/>
    </source>
</evidence>
<evidence type="ECO:0000313" key="6">
    <source>
        <dbReference type="EMBL" id="HIT93890.1"/>
    </source>
</evidence>
<feature type="binding site" evidence="5">
    <location>
        <position position="281"/>
    </location>
    <ligand>
        <name>pyridoxal 5'-phosphate</name>
        <dbReference type="ChEBI" id="CHEBI:597326"/>
    </ligand>
</feature>
<sequence length="390" mass="41507">MTFEEIKALDHARIMNTYGRSDLCAVKASGSHCTDINGKEYIDFTTGIGVNALGFCDPAWVKAVSDQAATLQHISNLYYTMPDVQLADTLCSRTGYAKVFFGNSGAEANEGAIKVARKYSFDKYGSGRDKIVTLVNSFHGRTVTTLAATGQDVFHNFFFPFTEGFVYAEANSLEALEKACDDTVCAVMVEFVQGEGGVVPLDKEYVQAVAKFCAEHDLLLIADEVQTGIGRTGTLLASEQFGVHPDITTLAKGLGGGLPIGAVMVNEKLESVMGASSHGSTFGGNPVVCAGANVVLNKLDDTLLADVCRKGEKIRNALMTCKEVESVTGLGMMIGIQLKTKTAAAVREACMQAGLLVLTAKTKIRLLPPLTISDEDLDKGLSILCSVIDA</sequence>
<dbReference type="NCBIfam" id="TIGR00707">
    <property type="entry name" value="argD"/>
    <property type="match status" value="1"/>
</dbReference>
<dbReference type="GO" id="GO:0042802">
    <property type="term" value="F:identical protein binding"/>
    <property type="evidence" value="ECO:0007669"/>
    <property type="project" value="TreeGrafter"/>
</dbReference>
<comment type="caution">
    <text evidence="6">The sequence shown here is derived from an EMBL/GenBank/DDBJ whole genome shotgun (WGS) entry which is preliminary data.</text>
</comment>
<comment type="miscellaneous">
    <text evidence="5">May also have succinyldiaminopimelate aminotransferase activity, thus carrying out the corresponding step in lysine biosynthesis.</text>
</comment>
<feature type="binding site" evidence="5">
    <location>
        <begin position="223"/>
        <end position="226"/>
    </location>
    <ligand>
        <name>pyridoxal 5'-phosphate</name>
        <dbReference type="ChEBI" id="CHEBI:597326"/>
    </ligand>
</feature>
<keyword evidence="2 5" id="KW-0028">Amino-acid biosynthesis</keyword>
<dbReference type="EMBL" id="DVLW01000045">
    <property type="protein sequence ID" value="HIT93890.1"/>
    <property type="molecule type" value="Genomic_DNA"/>
</dbReference>
<comment type="pathway">
    <text evidence="5">Amino-acid biosynthesis; L-arginine biosynthesis; N(2)-acetyl-L-ornithine from L-glutamate: step 4/4.</text>
</comment>
<reference evidence="6" key="2">
    <citation type="journal article" date="2021" name="PeerJ">
        <title>Extensive microbial diversity within the chicken gut microbiome revealed by metagenomics and culture.</title>
        <authorList>
            <person name="Gilroy R."/>
            <person name="Ravi A."/>
            <person name="Getino M."/>
            <person name="Pursley I."/>
            <person name="Horton D.L."/>
            <person name="Alikhan N.F."/>
            <person name="Baker D."/>
            <person name="Gharbi K."/>
            <person name="Hall N."/>
            <person name="Watson M."/>
            <person name="Adriaenssens E.M."/>
            <person name="Foster-Nyarko E."/>
            <person name="Jarju S."/>
            <person name="Secka A."/>
            <person name="Antonio M."/>
            <person name="Oren A."/>
            <person name="Chaudhuri R.R."/>
            <person name="La Ragione R."/>
            <person name="Hildebrand F."/>
            <person name="Pallen M.J."/>
        </authorList>
    </citation>
    <scope>NUCLEOTIDE SEQUENCE</scope>
    <source>
        <strain evidence="6">ChiBcec7-5410</strain>
    </source>
</reference>
<name>A0A9D1H4R9_9FIRM</name>
<evidence type="ECO:0000256" key="3">
    <source>
        <dbReference type="ARBA" id="ARBA00022679"/>
    </source>
</evidence>
<comment type="cofactor">
    <cofactor evidence="5">
        <name>pyridoxal 5'-phosphate</name>
        <dbReference type="ChEBI" id="CHEBI:597326"/>
    </cofactor>
    <text evidence="5">Binds 1 pyridoxal phosphate per subunit.</text>
</comment>
<feature type="binding site" evidence="5">
    <location>
        <position position="138"/>
    </location>
    <ligand>
        <name>pyridoxal 5'-phosphate</name>
        <dbReference type="ChEBI" id="CHEBI:597326"/>
    </ligand>
</feature>
<comment type="similarity">
    <text evidence="5">Belongs to the class-III pyridoxal-phosphate-dependent aminotransferase family. ArgD subfamily.</text>
</comment>
<dbReference type="CDD" id="cd00610">
    <property type="entry name" value="OAT_like"/>
    <property type="match status" value="1"/>
</dbReference>
<dbReference type="GO" id="GO:0005737">
    <property type="term" value="C:cytoplasm"/>
    <property type="evidence" value="ECO:0007669"/>
    <property type="project" value="UniProtKB-SubCell"/>
</dbReference>
<feature type="modified residue" description="N6-(pyridoxal phosphate)lysine" evidence="5">
    <location>
        <position position="252"/>
    </location>
</feature>
<evidence type="ECO:0000256" key="5">
    <source>
        <dbReference type="HAMAP-Rule" id="MF_01107"/>
    </source>
</evidence>
<dbReference type="InterPro" id="IPR015421">
    <property type="entry name" value="PyrdxlP-dep_Trfase_major"/>
</dbReference>
<dbReference type="InterPro" id="IPR015422">
    <property type="entry name" value="PyrdxlP-dep_Trfase_small"/>
</dbReference>
<reference evidence="6" key="1">
    <citation type="submission" date="2020-10" db="EMBL/GenBank/DDBJ databases">
        <authorList>
            <person name="Gilroy R."/>
        </authorList>
    </citation>
    <scope>NUCLEOTIDE SEQUENCE</scope>
    <source>
        <strain evidence="6">ChiBcec7-5410</strain>
    </source>
</reference>
<gene>
    <name evidence="5" type="primary">argD</name>
    <name evidence="6" type="ORF">IAC43_01770</name>
</gene>
<proteinExistence type="inferred from homology"/>
<dbReference type="GO" id="GO:0003992">
    <property type="term" value="F:N2-acetyl-L-ornithine:2-oxoglutarate 5-aminotransferase activity"/>
    <property type="evidence" value="ECO:0007669"/>
    <property type="project" value="UniProtKB-UniRule"/>
</dbReference>
<feature type="binding site" evidence="5">
    <location>
        <begin position="105"/>
        <end position="106"/>
    </location>
    <ligand>
        <name>pyridoxal 5'-phosphate</name>
        <dbReference type="ChEBI" id="CHEBI:597326"/>
    </ligand>
</feature>